<proteinExistence type="predicted"/>
<dbReference type="EMBL" id="BPLQ01008522">
    <property type="protein sequence ID" value="GIY37895.1"/>
    <property type="molecule type" value="Genomic_DNA"/>
</dbReference>
<sequence length="109" mass="12792">MFQRCSNLRLEYLLSQFIHNFREVKVMQFNFKSIFRLICRCFFADVRRTFNMPPAVNTEPAVIIAIIQEKRKTPKGYQGLKSSPSIPKTQQRDFPARKLIMNILGIGRP</sequence>
<evidence type="ECO:0000313" key="1">
    <source>
        <dbReference type="EMBL" id="GIY37895.1"/>
    </source>
</evidence>
<dbReference type="AlphaFoldDB" id="A0AAV4SZG7"/>
<reference evidence="1 2" key="1">
    <citation type="submission" date="2021-06" db="EMBL/GenBank/DDBJ databases">
        <title>Caerostris darwini draft genome.</title>
        <authorList>
            <person name="Kono N."/>
            <person name="Arakawa K."/>
        </authorList>
    </citation>
    <scope>NUCLEOTIDE SEQUENCE [LARGE SCALE GENOMIC DNA]</scope>
</reference>
<protein>
    <submittedName>
        <fullName evidence="1">Uncharacterized protein</fullName>
    </submittedName>
</protein>
<name>A0AAV4SZG7_9ARAC</name>
<gene>
    <name evidence="1" type="ORF">CDAR_57581</name>
</gene>
<accession>A0AAV4SZG7</accession>
<dbReference type="Proteomes" id="UP001054837">
    <property type="component" value="Unassembled WGS sequence"/>
</dbReference>
<keyword evidence="2" id="KW-1185">Reference proteome</keyword>
<evidence type="ECO:0000313" key="2">
    <source>
        <dbReference type="Proteomes" id="UP001054837"/>
    </source>
</evidence>
<organism evidence="1 2">
    <name type="scientific">Caerostris darwini</name>
    <dbReference type="NCBI Taxonomy" id="1538125"/>
    <lineage>
        <taxon>Eukaryota</taxon>
        <taxon>Metazoa</taxon>
        <taxon>Ecdysozoa</taxon>
        <taxon>Arthropoda</taxon>
        <taxon>Chelicerata</taxon>
        <taxon>Arachnida</taxon>
        <taxon>Araneae</taxon>
        <taxon>Araneomorphae</taxon>
        <taxon>Entelegynae</taxon>
        <taxon>Araneoidea</taxon>
        <taxon>Araneidae</taxon>
        <taxon>Caerostris</taxon>
    </lineage>
</organism>
<comment type="caution">
    <text evidence="1">The sequence shown here is derived from an EMBL/GenBank/DDBJ whole genome shotgun (WGS) entry which is preliminary data.</text>
</comment>